<evidence type="ECO:0000313" key="1">
    <source>
        <dbReference type="EMBL" id="HIX87340.1"/>
    </source>
</evidence>
<dbReference type="AlphaFoldDB" id="A0A9D2BR31"/>
<dbReference type="Gene3D" id="3.40.50.150">
    <property type="entry name" value="Vaccinia Virus protein VP39"/>
    <property type="match status" value="1"/>
</dbReference>
<dbReference type="EMBL" id="DXEN01000088">
    <property type="protein sequence ID" value="HIX87340.1"/>
    <property type="molecule type" value="Genomic_DNA"/>
</dbReference>
<comment type="caution">
    <text evidence="1">The sequence shown here is derived from an EMBL/GenBank/DDBJ whole genome shotgun (WGS) entry which is preliminary data.</text>
</comment>
<sequence>MKTNDEIYAIAHYWASRFQGVNFEELPISDYNKRYIRNLKPAFMYYMRIYADCLIKGLQQEVPHFPIGKITMVDFGGGSGFLSILAKSLGVGRVIYIDHNPSSVETIRILTEIVGMGPDDILQGDENRLRDWCQASNIQPQLLIGTDVIEHIFSLHQFFENMNRVNPSMHMIFTTASNPYNPFIQFRLRKMMRGCEIGTLESPNYYTLRKAFIQELRPNFSSQELDRWAKRTRGMIYPQIKFALSQNSLPQPKDSYNTCDPATGNWAERILPIAVYKELLQPFGLTLKVEKGFYNIERNSSFLTKICKGINGLIQHSGAFGFILAPFIILSCGKK</sequence>
<dbReference type="InterPro" id="IPR029063">
    <property type="entry name" value="SAM-dependent_MTases_sf"/>
</dbReference>
<organism evidence="1 2">
    <name type="scientific">Candidatus Parabacteroides intestinigallinarum</name>
    <dbReference type="NCBI Taxonomy" id="2838722"/>
    <lineage>
        <taxon>Bacteria</taxon>
        <taxon>Pseudomonadati</taxon>
        <taxon>Bacteroidota</taxon>
        <taxon>Bacteroidia</taxon>
        <taxon>Bacteroidales</taxon>
        <taxon>Tannerellaceae</taxon>
        <taxon>Parabacteroides</taxon>
    </lineage>
</organism>
<dbReference type="Proteomes" id="UP000823847">
    <property type="component" value="Unassembled WGS sequence"/>
</dbReference>
<protein>
    <submittedName>
        <fullName evidence="1">SAM-dependent methyltransferase</fullName>
    </submittedName>
</protein>
<keyword evidence="1" id="KW-0808">Transferase</keyword>
<dbReference type="SUPFAM" id="SSF53335">
    <property type="entry name" value="S-adenosyl-L-methionine-dependent methyltransferases"/>
    <property type="match status" value="1"/>
</dbReference>
<reference evidence="1" key="1">
    <citation type="journal article" date="2021" name="PeerJ">
        <title>Extensive microbial diversity within the chicken gut microbiome revealed by metagenomics and culture.</title>
        <authorList>
            <person name="Gilroy R."/>
            <person name="Ravi A."/>
            <person name="Getino M."/>
            <person name="Pursley I."/>
            <person name="Horton D.L."/>
            <person name="Alikhan N.F."/>
            <person name="Baker D."/>
            <person name="Gharbi K."/>
            <person name="Hall N."/>
            <person name="Watson M."/>
            <person name="Adriaenssens E.M."/>
            <person name="Foster-Nyarko E."/>
            <person name="Jarju S."/>
            <person name="Secka A."/>
            <person name="Antonio M."/>
            <person name="Oren A."/>
            <person name="Chaudhuri R.R."/>
            <person name="La Ragione R."/>
            <person name="Hildebrand F."/>
            <person name="Pallen M.J."/>
        </authorList>
    </citation>
    <scope>NUCLEOTIDE SEQUENCE</scope>
    <source>
        <strain evidence="1">ChiHecec2B26-12326</strain>
    </source>
</reference>
<accession>A0A9D2BR31</accession>
<dbReference type="CDD" id="cd02440">
    <property type="entry name" value="AdoMet_MTases"/>
    <property type="match status" value="1"/>
</dbReference>
<evidence type="ECO:0000313" key="2">
    <source>
        <dbReference type="Proteomes" id="UP000823847"/>
    </source>
</evidence>
<proteinExistence type="predicted"/>
<keyword evidence="1" id="KW-0489">Methyltransferase</keyword>
<dbReference type="GO" id="GO:0008168">
    <property type="term" value="F:methyltransferase activity"/>
    <property type="evidence" value="ECO:0007669"/>
    <property type="project" value="UniProtKB-KW"/>
</dbReference>
<dbReference type="GO" id="GO:0032259">
    <property type="term" value="P:methylation"/>
    <property type="evidence" value="ECO:0007669"/>
    <property type="project" value="UniProtKB-KW"/>
</dbReference>
<reference evidence="1" key="2">
    <citation type="submission" date="2021-04" db="EMBL/GenBank/DDBJ databases">
        <authorList>
            <person name="Gilroy R."/>
        </authorList>
    </citation>
    <scope>NUCLEOTIDE SEQUENCE</scope>
    <source>
        <strain evidence="1">ChiHecec2B26-12326</strain>
    </source>
</reference>
<name>A0A9D2BR31_9BACT</name>
<gene>
    <name evidence="1" type="ORF">H9848_12160</name>
</gene>